<accession>A0A2P6QDA6</accession>
<dbReference type="Gramene" id="PRQ32152">
    <property type="protein sequence ID" value="PRQ32152"/>
    <property type="gene ID" value="RchiOBHm_Chr5g0043191"/>
</dbReference>
<gene>
    <name evidence="1" type="ORF">RchiOBHm_Chr5g0043191</name>
</gene>
<reference evidence="1 2" key="1">
    <citation type="journal article" date="2018" name="Nat. Genet.">
        <title>The Rosa genome provides new insights in the design of modern roses.</title>
        <authorList>
            <person name="Bendahmane M."/>
        </authorList>
    </citation>
    <scope>NUCLEOTIDE SEQUENCE [LARGE SCALE GENOMIC DNA]</scope>
    <source>
        <strain evidence="2">cv. Old Blush</strain>
    </source>
</reference>
<name>A0A2P6QDA6_ROSCH</name>
<dbReference type="Proteomes" id="UP000238479">
    <property type="component" value="Chromosome 5"/>
</dbReference>
<protein>
    <submittedName>
        <fullName evidence="1">Uncharacterized protein</fullName>
    </submittedName>
</protein>
<evidence type="ECO:0000313" key="2">
    <source>
        <dbReference type="Proteomes" id="UP000238479"/>
    </source>
</evidence>
<proteinExistence type="predicted"/>
<dbReference type="AlphaFoldDB" id="A0A2P6QDA6"/>
<comment type="caution">
    <text evidence="1">The sequence shown here is derived from an EMBL/GenBank/DDBJ whole genome shotgun (WGS) entry which is preliminary data.</text>
</comment>
<keyword evidence="2" id="KW-1185">Reference proteome</keyword>
<organism evidence="1 2">
    <name type="scientific">Rosa chinensis</name>
    <name type="common">China rose</name>
    <dbReference type="NCBI Taxonomy" id="74649"/>
    <lineage>
        <taxon>Eukaryota</taxon>
        <taxon>Viridiplantae</taxon>
        <taxon>Streptophyta</taxon>
        <taxon>Embryophyta</taxon>
        <taxon>Tracheophyta</taxon>
        <taxon>Spermatophyta</taxon>
        <taxon>Magnoliopsida</taxon>
        <taxon>eudicotyledons</taxon>
        <taxon>Gunneridae</taxon>
        <taxon>Pentapetalae</taxon>
        <taxon>rosids</taxon>
        <taxon>fabids</taxon>
        <taxon>Rosales</taxon>
        <taxon>Rosaceae</taxon>
        <taxon>Rosoideae</taxon>
        <taxon>Rosoideae incertae sedis</taxon>
        <taxon>Rosa</taxon>
    </lineage>
</organism>
<evidence type="ECO:0000313" key="1">
    <source>
        <dbReference type="EMBL" id="PRQ32152.1"/>
    </source>
</evidence>
<sequence>MVKGNHTRKKKRFYCLTIRLLDFPIKRRRVQKFNNSKTLLEFRMRMQGYLRYEN</sequence>
<dbReference type="EMBL" id="PDCK01000043">
    <property type="protein sequence ID" value="PRQ32152.1"/>
    <property type="molecule type" value="Genomic_DNA"/>
</dbReference>